<protein>
    <submittedName>
        <fullName evidence="1">Uncharacterized protein</fullName>
    </submittedName>
</protein>
<proteinExistence type="predicted"/>
<keyword evidence="2" id="KW-1185">Reference proteome</keyword>
<sequence length="146" mass="16773">MKRIGRKVDEMIIVYPLIGVDDIKFGMCVNEIEGLGYLEDMAGVDDITNWRTFQKEDGKKCYVRNDAVVCVYCFGDALVDDFQLIGRKSEDFNKKFGAPDEVGDLVCVYDDTYQTPYEYYSLGLQVWFENDVSVAVFCNEEYADEL</sequence>
<evidence type="ECO:0000313" key="2">
    <source>
        <dbReference type="Proteomes" id="UP000587991"/>
    </source>
</evidence>
<comment type="caution">
    <text evidence="1">The sequence shown here is derived from an EMBL/GenBank/DDBJ whole genome shotgun (WGS) entry which is preliminary data.</text>
</comment>
<reference evidence="1 2" key="1">
    <citation type="submission" date="2020-04" db="EMBL/GenBank/DDBJ databases">
        <title>Draft genome of Leeia sp. IMCC25680.</title>
        <authorList>
            <person name="Song J."/>
            <person name="Cho J.-C."/>
        </authorList>
    </citation>
    <scope>NUCLEOTIDE SEQUENCE [LARGE SCALE GENOMIC DNA]</scope>
    <source>
        <strain evidence="1 2">IMCC25680</strain>
    </source>
</reference>
<evidence type="ECO:0000313" key="1">
    <source>
        <dbReference type="EMBL" id="NLR75796.1"/>
    </source>
</evidence>
<dbReference type="AlphaFoldDB" id="A0A847SEC4"/>
<name>A0A847SEC4_9NEIS</name>
<dbReference type="Proteomes" id="UP000587991">
    <property type="component" value="Unassembled WGS sequence"/>
</dbReference>
<dbReference type="RefSeq" id="WP_168877437.1">
    <property type="nucleotide sequence ID" value="NZ_JABAIM010000002.1"/>
</dbReference>
<organism evidence="1 2">
    <name type="scientific">Leeia aquatica</name>
    <dbReference type="NCBI Taxonomy" id="2725557"/>
    <lineage>
        <taxon>Bacteria</taxon>
        <taxon>Pseudomonadati</taxon>
        <taxon>Pseudomonadota</taxon>
        <taxon>Betaproteobacteria</taxon>
        <taxon>Neisseriales</taxon>
        <taxon>Leeiaceae</taxon>
        <taxon>Leeia</taxon>
    </lineage>
</organism>
<accession>A0A847SEC4</accession>
<gene>
    <name evidence="1" type="ORF">HF682_11545</name>
</gene>
<dbReference type="EMBL" id="JABAIM010000002">
    <property type="protein sequence ID" value="NLR75796.1"/>
    <property type="molecule type" value="Genomic_DNA"/>
</dbReference>